<evidence type="ECO:0000313" key="1">
    <source>
        <dbReference type="EMBL" id="KAK0534063.1"/>
    </source>
</evidence>
<gene>
    <name evidence="1" type="ORF">OC842_002764</name>
</gene>
<dbReference type="AlphaFoldDB" id="A0AAN6GD30"/>
<protein>
    <submittedName>
        <fullName evidence="1">Uncharacterized protein</fullName>
    </submittedName>
</protein>
<dbReference type="EMBL" id="JAPDMQ010000124">
    <property type="protein sequence ID" value="KAK0534063.1"/>
    <property type="molecule type" value="Genomic_DNA"/>
</dbReference>
<organism evidence="1 2">
    <name type="scientific">Tilletia horrida</name>
    <dbReference type="NCBI Taxonomy" id="155126"/>
    <lineage>
        <taxon>Eukaryota</taxon>
        <taxon>Fungi</taxon>
        <taxon>Dikarya</taxon>
        <taxon>Basidiomycota</taxon>
        <taxon>Ustilaginomycotina</taxon>
        <taxon>Exobasidiomycetes</taxon>
        <taxon>Tilletiales</taxon>
        <taxon>Tilletiaceae</taxon>
        <taxon>Tilletia</taxon>
    </lineage>
</organism>
<sequence>MRTNPHRPPLHADELSEWVRKGFRIVNTNLAVVSHDLRALDVCTLHYSPPVENGPPPTIASLEDAGYVAALPAGVLDEIRQRVDAKAAAEAGRSDCQNEHEGPDHEPGFARVLLDEGFLREHVWRACLRPFATAEDDVVYLDTLELPSWITTVPAEARVRNRTPVSPSAVVGLRLSAAQQDAIQQMQINVASYAPTADADPSTAADADLGRPSFLPVLVAVNRANLISPLGRASPVSTLFPDLGCFASFACVIALRKMHEYGLKSLHSNAGQPSRSPAPAPPPLLVVIFSDHALTVWKQESVFDEQERTANRGCAYRCTLLLNEMMDMRRGSEERTILRMGMLRRWAAGQLRSYLDRIVAPP</sequence>
<dbReference type="Proteomes" id="UP001176521">
    <property type="component" value="Unassembled WGS sequence"/>
</dbReference>
<reference evidence="1" key="1">
    <citation type="journal article" date="2023" name="PhytoFront">
        <title>Draft Genome Resources of Seven Strains of Tilletia horrida, Causal Agent of Kernel Smut of Rice.</title>
        <authorList>
            <person name="Khanal S."/>
            <person name="Antony Babu S."/>
            <person name="Zhou X.G."/>
        </authorList>
    </citation>
    <scope>NUCLEOTIDE SEQUENCE</scope>
    <source>
        <strain evidence="1">TX3</strain>
    </source>
</reference>
<keyword evidence="2" id="KW-1185">Reference proteome</keyword>
<proteinExistence type="predicted"/>
<accession>A0AAN6GD30</accession>
<evidence type="ECO:0000313" key="2">
    <source>
        <dbReference type="Proteomes" id="UP001176521"/>
    </source>
</evidence>
<name>A0AAN6GD30_9BASI</name>
<comment type="caution">
    <text evidence="1">The sequence shown here is derived from an EMBL/GenBank/DDBJ whole genome shotgun (WGS) entry which is preliminary data.</text>
</comment>